<sequence>MSGIYGIFYKDGTSQTLEPLKAAMVEWGPDDQGTWCKGAVGLGHLMLHTTPESLDERLPATHPHHPNLIITADARIDNRDDILAALNISPAERMPDSTLILLAYERWGQACVDKLIGDFAFVIWDQRQQLLFCGRDIMGCKPFFYYNDTRRFIFASDIEGVLACSGVPQRLNETLLAIYLQEDSAFAEKRYTFFADIVKLPPAHQLVITADRSQLTQYWSLDSVREVRLPSDDDYAEQLRELLFQAVKCRVRTTFPIGTHLSGGLDSSTLTAIAARLLRKKGQTLTAYSWSPAPPSTGELPDDERKLIKELCSRESIQCHYIDLKVEDVVRTYMRDFTRQPYEMMLREELTQRQAAQNNVRIMLSGWGGDEAITGHGWGYWSALFLRGRWWKLHQEILSLIEQSDVTGIRKLKRYAGMTYSKVLLPLIPEFIWMRWRDSRPGVYPMTCIKQSFATQHQNAVMALCGPSLRERSNVQKMQWRWLDNGHLTRRIEAWAINGARQQLVYHYPLLDRRILEFCLGTPSDQFVQHGWKRSLIRRAVKGLLPEAIQWHRSKVEPAAFDVIGSVLVQALPELFDRLGTEKCTHPAVRCVDMKKLKEVIKQTNEIKREVEVLLNTMACVNVFTNSTINILNSNS</sequence>
<dbReference type="Gene3D" id="3.40.50.620">
    <property type="entry name" value="HUPs"/>
    <property type="match status" value="2"/>
</dbReference>
<dbReference type="InterPro" id="IPR033738">
    <property type="entry name" value="AsnB_N"/>
</dbReference>
<dbReference type="GO" id="GO:0005524">
    <property type="term" value="F:ATP binding"/>
    <property type="evidence" value="ECO:0007669"/>
    <property type="project" value="UniProtKB-KW"/>
</dbReference>
<comment type="similarity">
    <text evidence="2">Belongs to the asparagine synthetase family.</text>
</comment>
<evidence type="ECO:0000256" key="3">
    <source>
        <dbReference type="ARBA" id="ARBA00012737"/>
    </source>
</evidence>
<comment type="catalytic activity">
    <reaction evidence="7">
        <text>L-aspartate + L-glutamine + ATP + H2O = L-asparagine + L-glutamate + AMP + diphosphate + H(+)</text>
        <dbReference type="Rhea" id="RHEA:12228"/>
        <dbReference type="ChEBI" id="CHEBI:15377"/>
        <dbReference type="ChEBI" id="CHEBI:15378"/>
        <dbReference type="ChEBI" id="CHEBI:29985"/>
        <dbReference type="ChEBI" id="CHEBI:29991"/>
        <dbReference type="ChEBI" id="CHEBI:30616"/>
        <dbReference type="ChEBI" id="CHEBI:33019"/>
        <dbReference type="ChEBI" id="CHEBI:58048"/>
        <dbReference type="ChEBI" id="CHEBI:58359"/>
        <dbReference type="ChEBI" id="CHEBI:456215"/>
        <dbReference type="EC" id="6.3.5.4"/>
    </reaction>
</comment>
<dbReference type="Pfam" id="PF13537">
    <property type="entry name" value="GATase_7"/>
    <property type="match status" value="1"/>
</dbReference>
<dbReference type="Gene3D" id="3.60.20.10">
    <property type="entry name" value="Glutamine Phosphoribosylpyrophosphate, subunit 1, domain 1"/>
    <property type="match status" value="1"/>
</dbReference>
<dbReference type="SUPFAM" id="SSF52402">
    <property type="entry name" value="Adenine nucleotide alpha hydrolases-like"/>
    <property type="match status" value="1"/>
</dbReference>
<dbReference type="InterPro" id="IPR006426">
    <property type="entry name" value="Asn_synth_AEB"/>
</dbReference>
<keyword evidence="5 8" id="KW-0067">ATP-binding</keyword>
<protein>
    <recommendedName>
        <fullName evidence="3">asparagine synthase (glutamine-hydrolyzing)</fullName>
        <ecNumber evidence="3">6.3.5.4</ecNumber>
    </recommendedName>
</protein>
<accession>A0A0A6PDR3</accession>
<dbReference type="EC" id="6.3.5.4" evidence="3"/>
<comment type="caution">
    <text evidence="10">The sequence shown here is derived from an EMBL/GenBank/DDBJ whole genome shotgun (WGS) entry which is preliminary data.</text>
</comment>
<gene>
    <name evidence="10" type="ORF">PN36_03410</name>
</gene>
<dbReference type="EMBL" id="JSZA02000009">
    <property type="protein sequence ID" value="KHD11067.1"/>
    <property type="molecule type" value="Genomic_DNA"/>
</dbReference>
<proteinExistence type="inferred from homology"/>
<dbReference type="InterPro" id="IPR014729">
    <property type="entry name" value="Rossmann-like_a/b/a_fold"/>
</dbReference>
<dbReference type="AlphaFoldDB" id="A0A0A6PDR3"/>
<dbReference type="SUPFAM" id="SSF56235">
    <property type="entry name" value="N-terminal nucleophile aminohydrolases (Ntn hydrolases)"/>
    <property type="match status" value="1"/>
</dbReference>
<organism evidence="10 11">
    <name type="scientific">Candidatus Thiomargarita nelsonii</name>
    <dbReference type="NCBI Taxonomy" id="1003181"/>
    <lineage>
        <taxon>Bacteria</taxon>
        <taxon>Pseudomonadati</taxon>
        <taxon>Pseudomonadota</taxon>
        <taxon>Gammaproteobacteria</taxon>
        <taxon>Thiotrichales</taxon>
        <taxon>Thiotrichaceae</taxon>
        <taxon>Thiomargarita</taxon>
    </lineage>
</organism>
<dbReference type="GO" id="GO:0004066">
    <property type="term" value="F:asparagine synthase (glutamine-hydrolyzing) activity"/>
    <property type="evidence" value="ECO:0007669"/>
    <property type="project" value="UniProtKB-EC"/>
</dbReference>
<dbReference type="InterPro" id="IPR001962">
    <property type="entry name" value="Asn_synthase"/>
</dbReference>
<comment type="pathway">
    <text evidence="1">Amino-acid biosynthesis; L-asparagine biosynthesis; L-asparagine from L-aspartate (L-Gln route): step 1/1.</text>
</comment>
<dbReference type="InterPro" id="IPR017932">
    <property type="entry name" value="GATase_2_dom"/>
</dbReference>
<name>A0A0A6PDR3_9GAMM</name>
<evidence type="ECO:0000313" key="11">
    <source>
        <dbReference type="Proteomes" id="UP000030428"/>
    </source>
</evidence>
<feature type="binding site" evidence="8">
    <location>
        <begin position="365"/>
        <end position="366"/>
    </location>
    <ligand>
        <name>ATP</name>
        <dbReference type="ChEBI" id="CHEBI:30616"/>
    </ligand>
</feature>
<evidence type="ECO:0000256" key="1">
    <source>
        <dbReference type="ARBA" id="ARBA00005187"/>
    </source>
</evidence>
<evidence type="ECO:0000259" key="9">
    <source>
        <dbReference type="PROSITE" id="PS51278"/>
    </source>
</evidence>
<keyword evidence="11" id="KW-1185">Reference proteome</keyword>
<evidence type="ECO:0000256" key="8">
    <source>
        <dbReference type="PIRSR" id="PIRSR001589-2"/>
    </source>
</evidence>
<dbReference type="Proteomes" id="UP000030428">
    <property type="component" value="Unassembled WGS sequence"/>
</dbReference>
<evidence type="ECO:0000256" key="6">
    <source>
        <dbReference type="ARBA" id="ARBA00022962"/>
    </source>
</evidence>
<evidence type="ECO:0000256" key="4">
    <source>
        <dbReference type="ARBA" id="ARBA00022741"/>
    </source>
</evidence>
<evidence type="ECO:0000256" key="5">
    <source>
        <dbReference type="ARBA" id="ARBA00022840"/>
    </source>
</evidence>
<feature type="binding site" evidence="8">
    <location>
        <position position="96"/>
    </location>
    <ligand>
        <name>L-glutamine</name>
        <dbReference type="ChEBI" id="CHEBI:58359"/>
    </ligand>
</feature>
<dbReference type="InterPro" id="IPR051786">
    <property type="entry name" value="ASN_synthetase/amidase"/>
</dbReference>
<reference evidence="10 11" key="1">
    <citation type="journal article" date="2016" name="Front. Microbiol.">
        <title>Single-Cell (Meta-)Genomics of a Dimorphic Candidatus Thiomargarita nelsonii Reveals Genomic Plasticity.</title>
        <authorList>
            <person name="Flood B.E."/>
            <person name="Fliss P."/>
            <person name="Jones D.S."/>
            <person name="Dick G.J."/>
            <person name="Jain S."/>
            <person name="Kaster A.K."/>
            <person name="Winkel M."/>
            <person name="Mussmann M."/>
            <person name="Bailey J."/>
        </authorList>
    </citation>
    <scope>NUCLEOTIDE SEQUENCE [LARGE SCALE GENOMIC DNA]</scope>
    <source>
        <strain evidence="10">Hydrate Ridge</strain>
    </source>
</reference>
<feature type="domain" description="Glutamine amidotransferase type-2" evidence="9">
    <location>
        <begin position="2"/>
        <end position="211"/>
    </location>
</feature>
<evidence type="ECO:0000313" key="10">
    <source>
        <dbReference type="EMBL" id="KHD11067.1"/>
    </source>
</evidence>
<dbReference type="InterPro" id="IPR029055">
    <property type="entry name" value="Ntn_hydrolases_N"/>
</dbReference>
<evidence type="ECO:0000256" key="7">
    <source>
        <dbReference type="ARBA" id="ARBA00048741"/>
    </source>
</evidence>
<dbReference type="PIRSF" id="PIRSF001589">
    <property type="entry name" value="Asn_synthetase_glu-h"/>
    <property type="match status" value="1"/>
</dbReference>
<dbReference type="Pfam" id="PF00733">
    <property type="entry name" value="Asn_synthase"/>
    <property type="match status" value="1"/>
</dbReference>
<dbReference type="PROSITE" id="PS51278">
    <property type="entry name" value="GATASE_TYPE_2"/>
    <property type="match status" value="1"/>
</dbReference>
<evidence type="ECO:0000256" key="2">
    <source>
        <dbReference type="ARBA" id="ARBA00005752"/>
    </source>
</evidence>
<keyword evidence="4 8" id="KW-0547">Nucleotide-binding</keyword>
<dbReference type="CDD" id="cd00712">
    <property type="entry name" value="AsnB"/>
    <property type="match status" value="1"/>
</dbReference>
<dbReference type="PANTHER" id="PTHR43284:SF1">
    <property type="entry name" value="ASPARAGINE SYNTHETASE"/>
    <property type="match status" value="1"/>
</dbReference>
<keyword evidence="6" id="KW-0315">Glutamine amidotransferase</keyword>
<dbReference type="GO" id="GO:0006529">
    <property type="term" value="P:asparagine biosynthetic process"/>
    <property type="evidence" value="ECO:0007669"/>
    <property type="project" value="InterPro"/>
</dbReference>
<dbReference type="PANTHER" id="PTHR43284">
    <property type="entry name" value="ASPARAGINE SYNTHETASE (GLUTAMINE-HYDROLYZING)"/>
    <property type="match status" value="1"/>
</dbReference>